<protein>
    <submittedName>
        <fullName evidence="1">Uncharacterized protein</fullName>
    </submittedName>
</protein>
<dbReference type="Proteomes" id="UP000541425">
    <property type="component" value="Unassembled WGS sequence"/>
</dbReference>
<sequence length="59" mass="6893">MEQIGVSRLHLPDGTIRHNQVLIFEGKKLVHYFPLTEEIAFTKWIGGDYYLNPTELSLY</sequence>
<organism evidence="1 2">
    <name type="scientific">Alloprevotella rava</name>
    <dbReference type="NCBI Taxonomy" id="671218"/>
    <lineage>
        <taxon>Bacteria</taxon>
        <taxon>Pseudomonadati</taxon>
        <taxon>Bacteroidota</taxon>
        <taxon>Bacteroidia</taxon>
        <taxon>Bacteroidales</taxon>
        <taxon>Prevotellaceae</taxon>
        <taxon>Alloprevotella</taxon>
    </lineage>
</organism>
<evidence type="ECO:0000313" key="2">
    <source>
        <dbReference type="Proteomes" id="UP000541425"/>
    </source>
</evidence>
<proteinExistence type="predicted"/>
<reference evidence="1 2" key="1">
    <citation type="submission" date="2020-08" db="EMBL/GenBank/DDBJ databases">
        <title>Genomic Encyclopedia of Type Strains, Phase IV (KMG-IV): sequencing the most valuable type-strain genomes for metagenomic binning, comparative biology and taxonomic classification.</title>
        <authorList>
            <person name="Goeker M."/>
        </authorList>
    </citation>
    <scope>NUCLEOTIDE SEQUENCE [LARGE SCALE GENOMIC DNA]</scope>
    <source>
        <strain evidence="1 2">DSM 22548</strain>
    </source>
</reference>
<comment type="caution">
    <text evidence="1">The sequence shown here is derived from an EMBL/GenBank/DDBJ whole genome shotgun (WGS) entry which is preliminary data.</text>
</comment>
<name>A0A7W5UPZ6_9BACT</name>
<evidence type="ECO:0000313" key="1">
    <source>
        <dbReference type="EMBL" id="MBB3703607.1"/>
    </source>
</evidence>
<dbReference type="AlphaFoldDB" id="A0A7W5UPZ6"/>
<gene>
    <name evidence="1" type="ORF">FHS60_002098</name>
</gene>
<dbReference type="EMBL" id="JACICA010000017">
    <property type="protein sequence ID" value="MBB3703607.1"/>
    <property type="molecule type" value="Genomic_DNA"/>
</dbReference>
<accession>A0A7W5UPZ6</accession>